<keyword evidence="1" id="KW-1133">Transmembrane helix</keyword>
<accession>A0A2W4WCL8</accession>
<proteinExistence type="predicted"/>
<evidence type="ECO:0000313" key="2">
    <source>
        <dbReference type="EMBL" id="PZO40937.1"/>
    </source>
</evidence>
<dbReference type="AlphaFoldDB" id="A0A2W4WCL8"/>
<gene>
    <name evidence="2" type="ORF">DCF17_11385</name>
</gene>
<keyword evidence="1" id="KW-0472">Membrane</keyword>
<comment type="caution">
    <text evidence="2">The sequence shown here is derived from an EMBL/GenBank/DDBJ whole genome shotgun (WGS) entry which is preliminary data.</text>
</comment>
<name>A0A2W4WCL8_9CYAN</name>
<protein>
    <recommendedName>
        <fullName evidence="4">Phosphoenolpyruvate protein kinase</fullName>
    </recommendedName>
</protein>
<evidence type="ECO:0000313" key="3">
    <source>
        <dbReference type="Proteomes" id="UP000249081"/>
    </source>
</evidence>
<keyword evidence="1" id="KW-0812">Transmembrane</keyword>
<reference evidence="3" key="1">
    <citation type="submission" date="2018-04" db="EMBL/GenBank/DDBJ databases">
        <authorList>
            <person name="Cornet L."/>
        </authorList>
    </citation>
    <scope>NUCLEOTIDE SEQUENCE [LARGE SCALE GENOMIC DNA]</scope>
</reference>
<feature type="transmembrane region" description="Helical" evidence="1">
    <location>
        <begin position="20"/>
        <end position="38"/>
    </location>
</feature>
<dbReference type="EMBL" id="QBMN01000070">
    <property type="protein sequence ID" value="PZO40937.1"/>
    <property type="molecule type" value="Genomic_DNA"/>
</dbReference>
<sequence>MQAIKGYLRALVNPPMARRAVRVALVIGTLLFVINHGAAVRSGTMTQARWLSAGLTYLVPYAVSIHGQYLGRGSGSQGMGS</sequence>
<organism evidence="2 3">
    <name type="scientific">Shackletoniella antarctica</name>
    <dbReference type="NCBI Taxonomy" id="268115"/>
    <lineage>
        <taxon>Bacteria</taxon>
        <taxon>Bacillati</taxon>
        <taxon>Cyanobacteriota</taxon>
        <taxon>Cyanophyceae</taxon>
        <taxon>Oculatellales</taxon>
        <taxon>Oculatellaceae</taxon>
        <taxon>Shackletoniella</taxon>
    </lineage>
</organism>
<dbReference type="Proteomes" id="UP000249081">
    <property type="component" value="Unassembled WGS sequence"/>
</dbReference>
<dbReference type="NCBIfam" id="NF038050">
    <property type="entry name" value="NrtS"/>
    <property type="match status" value="1"/>
</dbReference>
<reference evidence="2 3" key="2">
    <citation type="submission" date="2018-06" db="EMBL/GenBank/DDBJ databases">
        <title>Metagenomic assembly of (sub)arctic Cyanobacteria and their associated microbiome from non-axenic cultures.</title>
        <authorList>
            <person name="Baurain D."/>
        </authorList>
    </citation>
    <scope>NUCLEOTIDE SEQUENCE [LARGE SCALE GENOMIC DNA]</scope>
    <source>
        <strain evidence="2">ULC041bin1</strain>
    </source>
</reference>
<evidence type="ECO:0008006" key="4">
    <source>
        <dbReference type="Google" id="ProtNLM"/>
    </source>
</evidence>
<evidence type="ECO:0000256" key="1">
    <source>
        <dbReference type="SAM" id="Phobius"/>
    </source>
</evidence>
<dbReference type="InterPro" id="IPR047700">
    <property type="entry name" value="NrtS-like"/>
</dbReference>